<dbReference type="SUPFAM" id="SSF53955">
    <property type="entry name" value="Lysozyme-like"/>
    <property type="match status" value="1"/>
</dbReference>
<keyword evidence="2" id="KW-0081">Bacteriolytic enzyme</keyword>
<dbReference type="PANTHER" id="PTHR11407:SF63">
    <property type="entry name" value="LYSOZYME C"/>
    <property type="match status" value="1"/>
</dbReference>
<evidence type="ECO:0000256" key="2">
    <source>
        <dbReference type="ARBA" id="ARBA00022638"/>
    </source>
</evidence>
<dbReference type="EMBL" id="JAWDJR010000001">
    <property type="protein sequence ID" value="KAK9981544.1"/>
    <property type="molecule type" value="Genomic_DNA"/>
</dbReference>
<dbReference type="InterPro" id="IPR001916">
    <property type="entry name" value="Glyco_hydro_22"/>
</dbReference>
<dbReference type="PANTHER" id="PTHR11407">
    <property type="entry name" value="LYSOZYME C"/>
    <property type="match status" value="1"/>
</dbReference>
<comment type="caution">
    <text evidence="7">The sequence shown here is derived from an EMBL/GenBank/DDBJ whole genome shotgun (WGS) entry which is preliminary data.</text>
</comment>
<feature type="compositionally biased region" description="Pro residues" evidence="4">
    <location>
        <begin position="138"/>
        <end position="159"/>
    </location>
</feature>
<evidence type="ECO:0000256" key="1">
    <source>
        <dbReference type="ARBA" id="ARBA00012732"/>
    </source>
</evidence>
<gene>
    <name evidence="7" type="ORF">ABG768_001071</name>
</gene>
<dbReference type="GO" id="GO:0003796">
    <property type="term" value="F:lysozyme activity"/>
    <property type="evidence" value="ECO:0007669"/>
    <property type="project" value="UniProtKB-EC"/>
</dbReference>
<dbReference type="Proteomes" id="UP001479290">
    <property type="component" value="Unassembled WGS sequence"/>
</dbReference>
<accession>A0AAW2B9Z4</accession>
<dbReference type="GO" id="GO:0042742">
    <property type="term" value="P:defense response to bacterium"/>
    <property type="evidence" value="ECO:0007669"/>
    <property type="project" value="UniProtKB-KW"/>
</dbReference>
<dbReference type="InterPro" id="IPR019799">
    <property type="entry name" value="Glyco_hydro_22_CS"/>
</dbReference>
<dbReference type="GO" id="GO:0031640">
    <property type="term" value="P:killing of cells of another organism"/>
    <property type="evidence" value="ECO:0007669"/>
    <property type="project" value="UniProtKB-KW"/>
</dbReference>
<dbReference type="InterPro" id="IPR023346">
    <property type="entry name" value="Lysozyme-like_dom_sf"/>
</dbReference>
<proteinExistence type="predicted"/>
<sequence length="275" mass="29700">MKSVLSVKMLAALALVLLVSSAVEGRILSKCELKAQLDAAQFQQITAMGEKITMDNLIARRESFFCQVFSSSLESQIAMFYVRLCLSSFLSEAVVCKANSSAFNTSFVKAIMVNNKEMKPAQVPAQAPPQAPAKAPSRVPPQTPPQAPPQAPSKIPPKPHAQAPTKGPQVSDHETKHPKLNATAKVSGQLYGVFQLSDQLACDSGMMPSLNVCNMSCSALIDDDISNDIACLKTLMNTMKPKPKEKPTDGNKILEELMVKECRSVVPAKYFADCA</sequence>
<evidence type="ECO:0000259" key="6">
    <source>
        <dbReference type="PROSITE" id="PS00128"/>
    </source>
</evidence>
<dbReference type="Pfam" id="PF00062">
    <property type="entry name" value="Lys"/>
    <property type="match status" value="1"/>
</dbReference>
<dbReference type="Gene3D" id="1.10.530.10">
    <property type="match status" value="1"/>
</dbReference>
<dbReference type="PROSITE" id="PS00128">
    <property type="entry name" value="GLYCOSYL_HYDROL_F22_1"/>
    <property type="match status" value="1"/>
</dbReference>
<protein>
    <recommendedName>
        <fullName evidence="1">lysozyme</fullName>
        <ecNumber evidence="1">3.2.1.17</ecNumber>
    </recommendedName>
</protein>
<feature type="region of interest" description="Disordered" evidence="4">
    <location>
        <begin position="120"/>
        <end position="175"/>
    </location>
</feature>
<reference evidence="7 8" key="1">
    <citation type="submission" date="2024-05" db="EMBL/GenBank/DDBJ databases">
        <title>A high-quality chromosomal-level genome assembly of Topmouth culter (Culter alburnus).</title>
        <authorList>
            <person name="Zhao H."/>
        </authorList>
    </citation>
    <scope>NUCLEOTIDE SEQUENCE [LARGE SCALE GENOMIC DNA]</scope>
    <source>
        <strain evidence="7">CATC2023</strain>
        <tissue evidence="7">Muscle</tissue>
    </source>
</reference>
<dbReference type="AlphaFoldDB" id="A0AAW2B9Z4"/>
<feature type="domain" description="Glycosyl hydrolases family 22 (GH22)" evidence="6">
    <location>
        <begin position="213"/>
        <end position="231"/>
    </location>
</feature>
<keyword evidence="2" id="KW-0929">Antimicrobial</keyword>
<feature type="signal peptide" evidence="5">
    <location>
        <begin position="1"/>
        <end position="25"/>
    </location>
</feature>
<evidence type="ECO:0000256" key="5">
    <source>
        <dbReference type="SAM" id="SignalP"/>
    </source>
</evidence>
<keyword evidence="3" id="KW-1015">Disulfide bond</keyword>
<name>A0AAW2B9Z4_CULAL</name>
<keyword evidence="8" id="KW-1185">Reference proteome</keyword>
<evidence type="ECO:0000256" key="4">
    <source>
        <dbReference type="SAM" id="MobiDB-lite"/>
    </source>
</evidence>
<dbReference type="PROSITE" id="PS51348">
    <property type="entry name" value="GLYCOSYL_HYDROL_F22_2"/>
    <property type="match status" value="1"/>
</dbReference>
<evidence type="ECO:0000256" key="3">
    <source>
        <dbReference type="ARBA" id="ARBA00023157"/>
    </source>
</evidence>
<organism evidence="7 8">
    <name type="scientific">Culter alburnus</name>
    <name type="common">Topmouth culter</name>
    <dbReference type="NCBI Taxonomy" id="194366"/>
    <lineage>
        <taxon>Eukaryota</taxon>
        <taxon>Metazoa</taxon>
        <taxon>Chordata</taxon>
        <taxon>Craniata</taxon>
        <taxon>Vertebrata</taxon>
        <taxon>Euteleostomi</taxon>
        <taxon>Actinopterygii</taxon>
        <taxon>Neopterygii</taxon>
        <taxon>Teleostei</taxon>
        <taxon>Ostariophysi</taxon>
        <taxon>Cypriniformes</taxon>
        <taxon>Xenocyprididae</taxon>
        <taxon>Xenocypridinae</taxon>
        <taxon>Culter</taxon>
    </lineage>
</organism>
<evidence type="ECO:0000313" key="7">
    <source>
        <dbReference type="EMBL" id="KAK9981544.1"/>
    </source>
</evidence>
<dbReference type="EC" id="3.2.1.17" evidence="1"/>
<evidence type="ECO:0000313" key="8">
    <source>
        <dbReference type="Proteomes" id="UP001479290"/>
    </source>
</evidence>
<keyword evidence="5" id="KW-0732">Signal</keyword>
<feature type="chain" id="PRO_5044013714" description="lysozyme" evidence="5">
    <location>
        <begin position="26"/>
        <end position="275"/>
    </location>
</feature>